<keyword evidence="2" id="KW-0255">Endonuclease</keyword>
<dbReference type="InterPro" id="IPR011335">
    <property type="entry name" value="Restrct_endonuc-II-like"/>
</dbReference>
<reference evidence="2 3" key="1">
    <citation type="journal article" date="2023" name="Genome Announc.">
        <title>Pan-Genome Analyses of the Genus Cohnella and Proposal of the Novel Species Cohnella silvisoli sp. nov., Isolated from Forest Soil.</title>
        <authorList>
            <person name="Wang C."/>
            <person name="Mao L."/>
            <person name="Bao G."/>
            <person name="Zhu H."/>
        </authorList>
    </citation>
    <scope>NUCLEOTIDE SEQUENCE [LARGE SCALE GENOMIC DNA]</scope>
    <source>
        <strain evidence="2 3">NL03-T5-1</strain>
    </source>
</reference>
<keyword evidence="2" id="KW-0540">Nuclease</keyword>
<dbReference type="InterPro" id="IPR012296">
    <property type="entry name" value="Nuclease_put_TT1808"/>
</dbReference>
<name>A0ABV1KSS2_9BACL</name>
<dbReference type="PANTHER" id="PTHR34107">
    <property type="entry name" value="SLL0198 PROTEIN-RELATED"/>
    <property type="match status" value="1"/>
</dbReference>
<comment type="caution">
    <text evidence="2">The sequence shown here is derived from an EMBL/GenBank/DDBJ whole genome shotgun (WGS) entry which is preliminary data.</text>
</comment>
<organism evidence="2 3">
    <name type="scientific">Cohnella silvisoli</name>
    <dbReference type="NCBI Taxonomy" id="2873699"/>
    <lineage>
        <taxon>Bacteria</taxon>
        <taxon>Bacillati</taxon>
        <taxon>Bacillota</taxon>
        <taxon>Bacilli</taxon>
        <taxon>Bacillales</taxon>
        <taxon>Paenibacillaceae</taxon>
        <taxon>Cohnella</taxon>
    </lineage>
</organism>
<accession>A0ABV1KSS2</accession>
<sequence>MSEEEKGKRKEAVKEQQANYLIEERYEIIEGVRYDFLSSPRVSHQILVTELNASIRSTCHANGIVLVAPMDVHFDENNIVQPDLIFIANENLHIIKDGWVKGVPDLLVEILSPSTGSKDKVRKKIIYERFGVKEYWIVDPVYSTIDQLVLVDGKYQLEASYGDEDTLTSPNLSCISIDLRQLFQEAMRFNVQPTE</sequence>
<dbReference type="GO" id="GO:0004519">
    <property type="term" value="F:endonuclease activity"/>
    <property type="evidence" value="ECO:0007669"/>
    <property type="project" value="UniProtKB-KW"/>
</dbReference>
<keyword evidence="2" id="KW-0378">Hydrolase</keyword>
<dbReference type="Gene3D" id="3.90.1570.10">
    <property type="entry name" value="tt1808, chain A"/>
    <property type="match status" value="1"/>
</dbReference>
<evidence type="ECO:0000313" key="3">
    <source>
        <dbReference type="Proteomes" id="UP001493487"/>
    </source>
</evidence>
<gene>
    <name evidence="2" type="ORF">QJS35_09310</name>
</gene>
<proteinExistence type="predicted"/>
<dbReference type="InterPro" id="IPR008538">
    <property type="entry name" value="Uma2"/>
</dbReference>
<dbReference type="EMBL" id="JASKHM010000004">
    <property type="protein sequence ID" value="MEQ4482591.1"/>
    <property type="molecule type" value="Genomic_DNA"/>
</dbReference>
<evidence type="ECO:0000313" key="2">
    <source>
        <dbReference type="EMBL" id="MEQ4482591.1"/>
    </source>
</evidence>
<dbReference type="PANTHER" id="PTHR34107:SF4">
    <property type="entry name" value="SLL1222 PROTEIN"/>
    <property type="match status" value="1"/>
</dbReference>
<dbReference type="Proteomes" id="UP001493487">
    <property type="component" value="Unassembled WGS sequence"/>
</dbReference>
<keyword evidence="3" id="KW-1185">Reference proteome</keyword>
<dbReference type="CDD" id="cd06260">
    <property type="entry name" value="DUF820-like"/>
    <property type="match status" value="1"/>
</dbReference>
<protein>
    <submittedName>
        <fullName evidence="2">Uma2 family endonuclease</fullName>
    </submittedName>
</protein>
<evidence type="ECO:0000259" key="1">
    <source>
        <dbReference type="Pfam" id="PF05685"/>
    </source>
</evidence>
<dbReference type="SUPFAM" id="SSF52980">
    <property type="entry name" value="Restriction endonuclease-like"/>
    <property type="match status" value="1"/>
</dbReference>
<dbReference type="RefSeq" id="WP_232184663.1">
    <property type="nucleotide sequence ID" value="NZ_JAIOAP010000003.1"/>
</dbReference>
<feature type="domain" description="Putative restriction endonuclease" evidence="1">
    <location>
        <begin position="23"/>
        <end position="171"/>
    </location>
</feature>
<dbReference type="Pfam" id="PF05685">
    <property type="entry name" value="Uma2"/>
    <property type="match status" value="1"/>
</dbReference>